<evidence type="ECO:0000259" key="1">
    <source>
        <dbReference type="PROSITE" id="PS51725"/>
    </source>
</evidence>
<dbReference type="GO" id="GO:0003824">
    <property type="term" value="F:catalytic activity"/>
    <property type="evidence" value="ECO:0007669"/>
    <property type="project" value="TreeGrafter"/>
</dbReference>
<sequence length="105" mass="11703">MASDEPVVRMAEIEIDPTHLDAYRRLLAEEIEASVRLENGVLALNAVAIKGSPEKIRILEIYANQAAYEAHLQTPHFLKYKEGVAGMVTSLTLIEVEPVMMRSKP</sequence>
<proteinExistence type="predicted"/>
<dbReference type="PANTHER" id="PTHR33336:SF3">
    <property type="entry name" value="ABM DOMAIN-CONTAINING PROTEIN"/>
    <property type="match status" value="1"/>
</dbReference>
<dbReference type="EMBL" id="FBWK01000038">
    <property type="protein sequence ID" value="CUX38247.1"/>
    <property type="molecule type" value="Genomic_DNA"/>
</dbReference>
<dbReference type="AlphaFoldDB" id="A0A1S7QKV8"/>
<dbReference type="InterPro" id="IPR011008">
    <property type="entry name" value="Dimeric_a/b-barrel"/>
</dbReference>
<evidence type="ECO:0000313" key="3">
    <source>
        <dbReference type="Proteomes" id="UP000191988"/>
    </source>
</evidence>
<dbReference type="Gene3D" id="3.30.70.100">
    <property type="match status" value="1"/>
</dbReference>
<dbReference type="InterPro" id="IPR007138">
    <property type="entry name" value="ABM_dom"/>
</dbReference>
<feature type="domain" description="ABM" evidence="1">
    <location>
        <begin position="7"/>
        <end position="100"/>
    </location>
</feature>
<dbReference type="PROSITE" id="PS51725">
    <property type="entry name" value="ABM"/>
    <property type="match status" value="1"/>
</dbReference>
<dbReference type="SUPFAM" id="SSF54909">
    <property type="entry name" value="Dimeric alpha+beta barrel"/>
    <property type="match status" value="1"/>
</dbReference>
<keyword evidence="3" id="KW-1185">Reference proteome</keyword>
<evidence type="ECO:0000313" key="2">
    <source>
        <dbReference type="EMBL" id="CUX38247.1"/>
    </source>
</evidence>
<name>A0A1S7QKV8_9HYPH</name>
<protein>
    <recommendedName>
        <fullName evidence="1">ABM domain-containing protein</fullName>
    </recommendedName>
</protein>
<accession>A0A1S7QKV8</accession>
<reference evidence="3" key="1">
    <citation type="submission" date="2016-01" db="EMBL/GenBank/DDBJ databases">
        <authorList>
            <person name="Regsiter A."/>
            <person name="william w."/>
        </authorList>
    </citation>
    <scope>NUCLEOTIDE SEQUENCE [LARGE SCALE GENOMIC DNA]</scope>
    <source>
        <strain evidence="3">CFBP 6623</strain>
    </source>
</reference>
<gene>
    <name evidence="2" type="ORF">AGR3A_Cc430126</name>
</gene>
<dbReference type="STRING" id="1183432.AGR3A_Cc430126"/>
<dbReference type="RefSeq" id="WP_052820167.1">
    <property type="nucleotide sequence ID" value="NZ_LT009723.1"/>
</dbReference>
<dbReference type="Pfam" id="PF03992">
    <property type="entry name" value="ABM"/>
    <property type="match status" value="1"/>
</dbReference>
<dbReference type="PANTHER" id="PTHR33336">
    <property type="entry name" value="QUINOL MONOOXYGENASE YGIN-RELATED"/>
    <property type="match status" value="1"/>
</dbReference>
<organism evidence="2 3">
    <name type="scientific">Agrobacterium tomkonis CFBP 6623</name>
    <dbReference type="NCBI Taxonomy" id="1183432"/>
    <lineage>
        <taxon>Bacteria</taxon>
        <taxon>Pseudomonadati</taxon>
        <taxon>Pseudomonadota</taxon>
        <taxon>Alphaproteobacteria</taxon>
        <taxon>Hyphomicrobiales</taxon>
        <taxon>Rhizobiaceae</taxon>
        <taxon>Rhizobium/Agrobacterium group</taxon>
        <taxon>Agrobacterium</taxon>
        <taxon>Agrobacterium tumefaciens complex</taxon>
    </lineage>
</organism>
<dbReference type="Proteomes" id="UP000191988">
    <property type="component" value="Unassembled WGS sequence"/>
</dbReference>
<dbReference type="InterPro" id="IPR050744">
    <property type="entry name" value="AI-2_Isomerase_LsrG"/>
</dbReference>